<dbReference type="RefSeq" id="WP_121151842.1">
    <property type="nucleotide sequence ID" value="NZ_CP032828.1"/>
</dbReference>
<dbReference type="OrthoDB" id="7764375at2"/>
<evidence type="ECO:0000313" key="2">
    <source>
        <dbReference type="EMBL" id="AYJ85341.1"/>
    </source>
</evidence>
<name>A0A494THQ6_SPHPE</name>
<dbReference type="AlphaFoldDB" id="A0A494THQ6"/>
<feature type="transmembrane region" description="Helical" evidence="1">
    <location>
        <begin position="60"/>
        <end position="79"/>
    </location>
</feature>
<sequence>MRTEDLILSLADNIRPVTRGSVPRRITIGLMGGGVVTMTLIVALLGLRPNLDHIMHGFPFWMKWGYTISIFAVAIRATIHLARPDADRPRWLWWLAVPALILASLAAGEMTNAPPGGWTGLWMGQSWRVCSLLVFGFSLPIFAGLMIAFRSFAPTRLRLTGAVAGLAAGGFASTLYGLHCPEASALFVFLWYSLGISMAAGLGALVGPKFLRW</sequence>
<keyword evidence="1" id="KW-1133">Transmembrane helix</keyword>
<dbReference type="Pfam" id="PF06532">
    <property type="entry name" value="NrsF"/>
    <property type="match status" value="1"/>
</dbReference>
<feature type="transmembrane region" description="Helical" evidence="1">
    <location>
        <begin position="28"/>
        <end position="48"/>
    </location>
</feature>
<gene>
    <name evidence="2" type="ORF">D3Y57_04830</name>
</gene>
<dbReference type="EMBL" id="CP032828">
    <property type="protein sequence ID" value="AYJ85341.1"/>
    <property type="molecule type" value="Genomic_DNA"/>
</dbReference>
<geneLocation type="plasmid" evidence="2">
    <name>unnamed1</name>
</geneLocation>
<reference evidence="2 3" key="1">
    <citation type="submission" date="2018-09" db="EMBL/GenBank/DDBJ databases">
        <title>Sphingomonas peninsula sp. nov., isolated from fildes peninsula, Antarctic soil.</title>
        <authorList>
            <person name="Yingchao G."/>
        </authorList>
    </citation>
    <scope>NUCLEOTIDE SEQUENCE [LARGE SCALE GENOMIC DNA]</scope>
    <source>
        <strain evidence="2 3">YZ-8</strain>
        <plasmid evidence="2 3">unnamed1</plasmid>
    </source>
</reference>
<feature type="transmembrane region" description="Helical" evidence="1">
    <location>
        <begin position="185"/>
        <end position="207"/>
    </location>
</feature>
<proteinExistence type="predicted"/>
<evidence type="ECO:0000313" key="3">
    <source>
        <dbReference type="Proteomes" id="UP000276254"/>
    </source>
</evidence>
<dbReference type="InterPro" id="IPR009495">
    <property type="entry name" value="NrsF"/>
</dbReference>
<dbReference type="KEGG" id="spha:D3Y57_04830"/>
<feature type="transmembrane region" description="Helical" evidence="1">
    <location>
        <begin position="131"/>
        <end position="149"/>
    </location>
</feature>
<feature type="transmembrane region" description="Helical" evidence="1">
    <location>
        <begin position="161"/>
        <end position="179"/>
    </location>
</feature>
<organism evidence="2 3">
    <name type="scientific">Sphingomonas paeninsulae</name>
    <dbReference type="NCBI Taxonomy" id="2319844"/>
    <lineage>
        <taxon>Bacteria</taxon>
        <taxon>Pseudomonadati</taxon>
        <taxon>Pseudomonadota</taxon>
        <taxon>Alphaproteobacteria</taxon>
        <taxon>Sphingomonadales</taxon>
        <taxon>Sphingomonadaceae</taxon>
        <taxon>Sphingomonas</taxon>
    </lineage>
</organism>
<keyword evidence="1" id="KW-0812">Transmembrane</keyword>
<accession>A0A494THQ6</accession>
<keyword evidence="2" id="KW-0614">Plasmid</keyword>
<keyword evidence="3" id="KW-1185">Reference proteome</keyword>
<feature type="transmembrane region" description="Helical" evidence="1">
    <location>
        <begin position="91"/>
        <end position="111"/>
    </location>
</feature>
<dbReference type="Proteomes" id="UP000276254">
    <property type="component" value="Plasmid unnamed1"/>
</dbReference>
<evidence type="ECO:0000256" key="1">
    <source>
        <dbReference type="SAM" id="Phobius"/>
    </source>
</evidence>
<protein>
    <submittedName>
        <fullName evidence="2">DUF1109 domain-containing protein</fullName>
    </submittedName>
</protein>
<keyword evidence="1" id="KW-0472">Membrane</keyword>